<evidence type="ECO:0000313" key="4">
    <source>
        <dbReference type="Proteomes" id="UP000004508"/>
    </source>
</evidence>
<accession>D6TD21</accession>
<dbReference type="CDD" id="cd01097">
    <property type="entry name" value="Tetrahydromethanopterin_reductase"/>
    <property type="match status" value="1"/>
</dbReference>
<feature type="domain" description="Luciferase-like" evidence="2">
    <location>
        <begin position="6"/>
        <end position="321"/>
    </location>
</feature>
<dbReference type="EMBL" id="ADVG01000001">
    <property type="protein sequence ID" value="EFH90072.1"/>
    <property type="molecule type" value="Genomic_DNA"/>
</dbReference>
<dbReference type="AlphaFoldDB" id="D6TD21"/>
<sequence>MKLAIQFGVSTYTSSNEDWASALTYAVEAERLGIDSAWTAETWGYDGATPLAYLAAKTTRIRLGTGILQVGTRTPALTAMTAMALASLSGDRFLLGLGVSGPQVIEGWHGVRFARPLQRLRETVEIVRQVTRGERLVYHGEAYQIPLPEGEGKALTSSVSARPGLPVYLATLGPKSLELTGELADGWLGTSFIPEHAYLFFDPIAAGAAQAGRTIADLDLQVAAGVVAFSDDVESLIVPRKPGLAFTLGAMGSRQHNFYNDVYRRAGYADVALEVQDLWFKKQREAAASRIPDELILKTNLIGTENMVRERLRAHRRAGVNTLQVDPAGQTLDERLATLARLVELVKEINAEP</sequence>
<evidence type="ECO:0000313" key="3">
    <source>
        <dbReference type="EMBL" id="EFH90072.1"/>
    </source>
</evidence>
<proteinExistence type="predicted"/>
<dbReference type="Pfam" id="PF00296">
    <property type="entry name" value="Bac_luciferase"/>
    <property type="match status" value="1"/>
</dbReference>
<keyword evidence="1" id="KW-0560">Oxidoreductase</keyword>
<dbReference type="InterPro" id="IPR050564">
    <property type="entry name" value="F420-G6PD/mer"/>
</dbReference>
<dbReference type="InterPro" id="IPR036661">
    <property type="entry name" value="Luciferase-like_sf"/>
</dbReference>
<dbReference type="RefSeq" id="WP_007907107.1">
    <property type="nucleotide sequence ID" value="NZ_ADVG01000001.1"/>
</dbReference>
<evidence type="ECO:0000256" key="1">
    <source>
        <dbReference type="ARBA" id="ARBA00023002"/>
    </source>
</evidence>
<dbReference type="Proteomes" id="UP000004508">
    <property type="component" value="Unassembled WGS sequence"/>
</dbReference>
<dbReference type="GO" id="GO:0016705">
    <property type="term" value="F:oxidoreductase activity, acting on paired donors, with incorporation or reduction of molecular oxygen"/>
    <property type="evidence" value="ECO:0007669"/>
    <property type="project" value="InterPro"/>
</dbReference>
<dbReference type="Gene3D" id="3.20.20.30">
    <property type="entry name" value="Luciferase-like domain"/>
    <property type="match status" value="1"/>
</dbReference>
<reference evidence="3 4" key="1">
    <citation type="journal article" date="2011" name="Stand. Genomic Sci.">
        <title>Non-contiguous finished genome sequence and contextual data of the filamentous soil bacterium Ktedonobacter racemifer type strain (SOSP1-21).</title>
        <authorList>
            <person name="Chang Y.J."/>
            <person name="Land M."/>
            <person name="Hauser L."/>
            <person name="Chertkov O."/>
            <person name="Del Rio T.G."/>
            <person name="Nolan M."/>
            <person name="Copeland A."/>
            <person name="Tice H."/>
            <person name="Cheng J.F."/>
            <person name="Lucas S."/>
            <person name="Han C."/>
            <person name="Goodwin L."/>
            <person name="Pitluck S."/>
            <person name="Ivanova N."/>
            <person name="Ovchinikova G."/>
            <person name="Pati A."/>
            <person name="Chen A."/>
            <person name="Palaniappan K."/>
            <person name="Mavromatis K."/>
            <person name="Liolios K."/>
            <person name="Brettin T."/>
            <person name="Fiebig A."/>
            <person name="Rohde M."/>
            <person name="Abt B."/>
            <person name="Goker M."/>
            <person name="Detter J.C."/>
            <person name="Woyke T."/>
            <person name="Bristow J."/>
            <person name="Eisen J.A."/>
            <person name="Markowitz V."/>
            <person name="Hugenholtz P."/>
            <person name="Kyrpides N.C."/>
            <person name="Klenk H.P."/>
            <person name="Lapidus A."/>
        </authorList>
    </citation>
    <scope>NUCLEOTIDE SEQUENCE [LARGE SCALE GENOMIC DNA]</scope>
    <source>
        <strain evidence="4">DSM 44963</strain>
    </source>
</reference>
<dbReference type="OrthoDB" id="141617at2"/>
<dbReference type="InParanoid" id="D6TD21"/>
<evidence type="ECO:0000259" key="2">
    <source>
        <dbReference type="Pfam" id="PF00296"/>
    </source>
</evidence>
<dbReference type="PANTHER" id="PTHR43244:SF1">
    <property type="entry name" value="5,10-METHYLENETETRAHYDROMETHANOPTERIN REDUCTASE"/>
    <property type="match status" value="1"/>
</dbReference>
<protein>
    <submittedName>
        <fullName evidence="3">Luciferase-like, subgroup</fullName>
    </submittedName>
</protein>
<dbReference type="STRING" id="485913.Krac_11674"/>
<dbReference type="PANTHER" id="PTHR43244">
    <property type="match status" value="1"/>
</dbReference>
<name>D6TD21_KTERA</name>
<keyword evidence="4" id="KW-1185">Reference proteome</keyword>
<dbReference type="SUPFAM" id="SSF51679">
    <property type="entry name" value="Bacterial luciferase-like"/>
    <property type="match status" value="1"/>
</dbReference>
<comment type="caution">
    <text evidence="3">The sequence shown here is derived from an EMBL/GenBank/DDBJ whole genome shotgun (WGS) entry which is preliminary data.</text>
</comment>
<dbReference type="InterPro" id="IPR011251">
    <property type="entry name" value="Luciferase-like_dom"/>
</dbReference>
<dbReference type="eggNOG" id="COG2141">
    <property type="taxonomic scope" value="Bacteria"/>
</dbReference>
<gene>
    <name evidence="3" type="ORF">Krac_11674</name>
</gene>
<organism evidence="3 4">
    <name type="scientific">Ktedonobacter racemifer DSM 44963</name>
    <dbReference type="NCBI Taxonomy" id="485913"/>
    <lineage>
        <taxon>Bacteria</taxon>
        <taxon>Bacillati</taxon>
        <taxon>Chloroflexota</taxon>
        <taxon>Ktedonobacteria</taxon>
        <taxon>Ktedonobacterales</taxon>
        <taxon>Ktedonobacteraceae</taxon>
        <taxon>Ktedonobacter</taxon>
    </lineage>
</organism>